<proteinExistence type="predicted"/>
<protein>
    <recommendedName>
        <fullName evidence="4">PEP-CTERM sorting domain-containing protein</fullName>
    </recommendedName>
</protein>
<reference evidence="2 3" key="1">
    <citation type="submission" date="2022-06" db="EMBL/GenBank/DDBJ databases">
        <title>Paraconexibacter antarcticus.</title>
        <authorList>
            <person name="Kim C.S."/>
        </authorList>
    </citation>
    <scope>NUCLEOTIDE SEQUENCE [LARGE SCALE GENOMIC DNA]</scope>
    <source>
        <strain evidence="2 3">02-257</strain>
    </source>
</reference>
<evidence type="ECO:0008006" key="4">
    <source>
        <dbReference type="Google" id="ProtNLM"/>
    </source>
</evidence>
<dbReference type="Proteomes" id="UP001056035">
    <property type="component" value="Chromosome"/>
</dbReference>
<evidence type="ECO:0000313" key="2">
    <source>
        <dbReference type="EMBL" id="UTI65667.1"/>
    </source>
</evidence>
<keyword evidence="3" id="KW-1185">Reference proteome</keyword>
<sequence length="206" mass="21216">MLNSRRPLRLLLGVIAGLAVVPSAAHASLLAADATSCDSQSLSQVFLPFADVANYTLAPGGNAESADGLSLSGGASIVAGNEPFYVGSASDSSSLRLPSGSSATTGTMCVGIDHPDMRFFAKSSGTNLFSGLRVDVNFQGALGLQQLTIGTVLPSGSWTLSPVYLVVANLLPLLPNNMTPASFTFTPQGAGTWSVDDIYVDPYSNR</sequence>
<dbReference type="RefSeq" id="WP_254572346.1">
    <property type="nucleotide sequence ID" value="NZ_CP098502.1"/>
</dbReference>
<feature type="signal peptide" evidence="1">
    <location>
        <begin position="1"/>
        <end position="27"/>
    </location>
</feature>
<organism evidence="2 3">
    <name type="scientific">Paraconexibacter antarcticus</name>
    <dbReference type="NCBI Taxonomy" id="2949664"/>
    <lineage>
        <taxon>Bacteria</taxon>
        <taxon>Bacillati</taxon>
        <taxon>Actinomycetota</taxon>
        <taxon>Thermoleophilia</taxon>
        <taxon>Solirubrobacterales</taxon>
        <taxon>Paraconexibacteraceae</taxon>
        <taxon>Paraconexibacter</taxon>
    </lineage>
</organism>
<evidence type="ECO:0000256" key="1">
    <source>
        <dbReference type="SAM" id="SignalP"/>
    </source>
</evidence>
<evidence type="ECO:0000313" key="3">
    <source>
        <dbReference type="Proteomes" id="UP001056035"/>
    </source>
</evidence>
<keyword evidence="1" id="KW-0732">Signal</keyword>
<accession>A0ABY5DYE5</accession>
<gene>
    <name evidence="2" type="ORF">NBH00_05510</name>
</gene>
<feature type="chain" id="PRO_5045110689" description="PEP-CTERM sorting domain-containing protein" evidence="1">
    <location>
        <begin position="28"/>
        <end position="206"/>
    </location>
</feature>
<name>A0ABY5DYE5_9ACTN</name>
<dbReference type="EMBL" id="CP098502">
    <property type="protein sequence ID" value="UTI65667.1"/>
    <property type="molecule type" value="Genomic_DNA"/>
</dbReference>